<dbReference type="InterPro" id="IPR003876">
    <property type="entry name" value="Arg_deiminase"/>
</dbReference>
<dbReference type="GO" id="GO:0019546">
    <property type="term" value="P:L-arginine deiminase pathway"/>
    <property type="evidence" value="ECO:0007669"/>
    <property type="project" value="TreeGrafter"/>
</dbReference>
<dbReference type="GO" id="GO:0016990">
    <property type="term" value="F:arginine deiminase activity"/>
    <property type="evidence" value="ECO:0007669"/>
    <property type="project" value="UniProtKB-EC"/>
</dbReference>
<keyword evidence="7" id="KW-1185">Reference proteome</keyword>
<evidence type="ECO:0000256" key="2">
    <source>
        <dbReference type="ARBA" id="ARBA00010206"/>
    </source>
</evidence>
<comment type="similarity">
    <text evidence="2">Belongs to the arginine deiminase family.</text>
</comment>
<accession>A0A5M6ZS86</accession>
<keyword evidence="4" id="KW-0378">Hydrolase</keyword>
<evidence type="ECO:0000256" key="3">
    <source>
        <dbReference type="ARBA" id="ARBA00012171"/>
    </source>
</evidence>
<dbReference type="Pfam" id="PF02274">
    <property type="entry name" value="ADI"/>
    <property type="match status" value="2"/>
</dbReference>
<dbReference type="EMBL" id="VWOJ01000001">
    <property type="protein sequence ID" value="KAA5805161.1"/>
    <property type="molecule type" value="Genomic_DNA"/>
</dbReference>
<evidence type="ECO:0000313" key="7">
    <source>
        <dbReference type="Proteomes" id="UP000325122"/>
    </source>
</evidence>
<dbReference type="EC" id="3.5.3.6" evidence="3"/>
<sequence>MTAPAPWTARARACASPSPSWRERARRAPVIFRAPRRAKPDSVIFRHYPGRAAMNEISRRGAMALAGGAAVSAMVAARACAQGNGAAQDGPAFVRDDIGALRHVLVHSPVMDDYMIERESGGLVPNLNSHWPEFVAQHGHLTRLLRETGAEVLELADALQGAIDAARASGRFEAWLSGVHPRLSGDADAVSAATLLGRDPARQYRLRDIGGYRHDVSDSSSTMWTRDASFMTPNGLVVCNSLSPRRLRENMTLRFALMHAPQLADYPVAFDAVAEGVILEGGDAQMVDRNTLFLGVGQRSDPRAAPLLARRLNMDVLAIHVHQTEYLTRNQPSMGGGAVAGLRVLFLHLDTFFTHVADRHVLCVPWFLEHAHAGEDPLSEYIRGARTETTISDSDASTALDFLKEIGKVTLYRAGTGAKEELEDMKLVDYVRARGYRVTHVGGRAPDAGQEGFSAFMRDTLGEMRRQASNVVATAPGQVLAYDGSPLTEAALERDGVAVTTFPARELWANYGGPHCLTMPLRRD</sequence>
<dbReference type="PRINTS" id="PR01466">
    <property type="entry name" value="ARGDEIMINASE"/>
</dbReference>
<dbReference type="Proteomes" id="UP000325122">
    <property type="component" value="Unassembled WGS sequence"/>
</dbReference>
<dbReference type="PANTHER" id="PTHR47271">
    <property type="entry name" value="ARGININE DEIMINASE"/>
    <property type="match status" value="1"/>
</dbReference>
<dbReference type="PANTHER" id="PTHR47271:SF2">
    <property type="entry name" value="ARGININE DEIMINASE"/>
    <property type="match status" value="1"/>
</dbReference>
<reference evidence="6 7" key="1">
    <citation type="submission" date="2019-09" db="EMBL/GenBank/DDBJ databases">
        <authorList>
            <person name="Kevbrin V."/>
            <person name="Grouzdev D.S."/>
        </authorList>
    </citation>
    <scope>NUCLEOTIDE SEQUENCE [LARGE SCALE GENOMIC DNA]</scope>
    <source>
        <strain evidence="6 7">G-192</strain>
    </source>
</reference>
<evidence type="ECO:0000256" key="4">
    <source>
        <dbReference type="ARBA" id="ARBA00022801"/>
    </source>
</evidence>
<evidence type="ECO:0000256" key="1">
    <source>
        <dbReference type="ARBA" id="ARBA00005213"/>
    </source>
</evidence>
<name>A0A5M6ZS86_9PROT</name>
<proteinExistence type="inferred from homology"/>
<organism evidence="6 7">
    <name type="scientific">Alkalicaulis satelles</name>
    <dbReference type="NCBI Taxonomy" id="2609175"/>
    <lineage>
        <taxon>Bacteria</taxon>
        <taxon>Pseudomonadati</taxon>
        <taxon>Pseudomonadota</taxon>
        <taxon>Alphaproteobacteria</taxon>
        <taxon>Maricaulales</taxon>
        <taxon>Maricaulaceae</taxon>
        <taxon>Alkalicaulis</taxon>
    </lineage>
</organism>
<evidence type="ECO:0000313" key="6">
    <source>
        <dbReference type="EMBL" id="KAA5805161.1"/>
    </source>
</evidence>
<evidence type="ECO:0000256" key="5">
    <source>
        <dbReference type="ARBA" id="ARBA00049429"/>
    </source>
</evidence>
<comment type="pathway">
    <text evidence="1">Amino-acid degradation; L-arginine degradation via ADI pathway; carbamoyl phosphate from L-arginine: step 1/2.</text>
</comment>
<protein>
    <recommendedName>
        <fullName evidence="3">arginine deiminase</fullName>
        <ecNumber evidence="3">3.5.3.6</ecNumber>
    </recommendedName>
</protein>
<dbReference type="AlphaFoldDB" id="A0A5M6ZS86"/>
<gene>
    <name evidence="6" type="ORF">F1654_04020</name>
</gene>
<comment type="catalytic activity">
    <reaction evidence="5">
        <text>L-arginine + H2O = L-citrulline + NH4(+)</text>
        <dbReference type="Rhea" id="RHEA:19597"/>
        <dbReference type="ChEBI" id="CHEBI:15377"/>
        <dbReference type="ChEBI" id="CHEBI:28938"/>
        <dbReference type="ChEBI" id="CHEBI:32682"/>
        <dbReference type="ChEBI" id="CHEBI:57743"/>
        <dbReference type="EC" id="3.5.3.6"/>
    </reaction>
</comment>
<dbReference type="SUPFAM" id="SSF55909">
    <property type="entry name" value="Pentein"/>
    <property type="match status" value="1"/>
</dbReference>
<dbReference type="Gene3D" id="3.75.10.10">
    <property type="entry name" value="L-arginine/glycine Amidinotransferase, Chain A"/>
    <property type="match status" value="1"/>
</dbReference>
<comment type="caution">
    <text evidence="6">The sequence shown here is derived from an EMBL/GenBank/DDBJ whole genome shotgun (WGS) entry which is preliminary data.</text>
</comment>